<gene>
    <name evidence="1" type="ORF">HCUR_00271</name>
</gene>
<keyword evidence="2" id="KW-1185">Reference proteome</keyword>
<dbReference type="RefSeq" id="WP_129591818.1">
    <property type="nucleotide sequence ID" value="NZ_PHHC01000064.1"/>
</dbReference>
<protein>
    <submittedName>
        <fullName evidence="1">Uncharacterized protein</fullName>
    </submittedName>
</protein>
<proteinExistence type="predicted"/>
<comment type="caution">
    <text evidence="1">The sequence shown here is derived from an EMBL/GenBank/DDBJ whole genome shotgun (WGS) entry which is preliminary data.</text>
</comment>
<sequence length="97" mass="11313">MCTHNIGINHPLFHVRIFHRGIETHPKCTLFCQVFKAFMNARQNSWRERHGFLFWSTNPHHIFHKTTIVIQKVSLETAGNASSILRIDRLSGALYKT</sequence>
<dbReference type="Proteomes" id="UP000239425">
    <property type="component" value="Unassembled WGS sequence"/>
</dbReference>
<name>A0A2S5RE76_9PROT</name>
<organism evidence="1 2">
    <name type="scientific">Holospora curviuscula</name>
    <dbReference type="NCBI Taxonomy" id="1082868"/>
    <lineage>
        <taxon>Bacteria</taxon>
        <taxon>Pseudomonadati</taxon>
        <taxon>Pseudomonadota</taxon>
        <taxon>Alphaproteobacteria</taxon>
        <taxon>Holosporales</taxon>
        <taxon>Holosporaceae</taxon>
        <taxon>Holospora</taxon>
    </lineage>
</organism>
<accession>A0A2S5RE76</accession>
<evidence type="ECO:0000313" key="1">
    <source>
        <dbReference type="EMBL" id="PPE05623.1"/>
    </source>
</evidence>
<reference evidence="1 2" key="1">
    <citation type="submission" date="2017-11" db="EMBL/GenBank/DDBJ databases">
        <title>Comparative genomic analysis of Holospora spp., intranuclear symbionts of paramecia.</title>
        <authorList>
            <person name="Garushyants S.K."/>
            <person name="Beliavskaya A."/>
            <person name="Malko D.B."/>
            <person name="Logacheva M.D."/>
            <person name="Rautian M.S."/>
            <person name="Gelfand M.S."/>
        </authorList>
    </citation>
    <scope>NUCLEOTIDE SEQUENCE [LARGE SCALE GENOMIC DNA]</scope>
    <source>
        <strain evidence="2">02AZ16</strain>
    </source>
</reference>
<dbReference type="EMBL" id="PHHC01000064">
    <property type="protein sequence ID" value="PPE05623.1"/>
    <property type="molecule type" value="Genomic_DNA"/>
</dbReference>
<evidence type="ECO:0000313" key="2">
    <source>
        <dbReference type="Proteomes" id="UP000239425"/>
    </source>
</evidence>
<dbReference type="AlphaFoldDB" id="A0A2S5RE76"/>